<keyword evidence="3 8" id="KW-0808">Transferase</keyword>
<dbReference type="RefSeq" id="WP_093985100.1">
    <property type="nucleotide sequence ID" value="NZ_BMDE01000004.1"/>
</dbReference>
<accession>A0A2I0CSX3</accession>
<evidence type="ECO:0000256" key="4">
    <source>
        <dbReference type="ARBA" id="ARBA00023098"/>
    </source>
</evidence>
<reference evidence="8" key="3">
    <citation type="submission" date="2017-12" db="EMBL/GenBank/DDBJ databases">
        <authorList>
            <person name="Hurst M.R.H."/>
        </authorList>
    </citation>
    <scope>NUCLEOTIDE SEQUENCE [LARGE SCALE GENOMIC DNA]</scope>
    <source>
        <strain evidence="8">ZYSR67-Z</strain>
    </source>
</reference>
<reference evidence="9" key="2">
    <citation type="submission" date="2017-12" db="EMBL/GenBank/DDBJ databases">
        <authorList>
            <person name="Yu X.-Y."/>
        </authorList>
    </citation>
    <scope>NUCLEOTIDE SEQUENCE [LARGE SCALE GENOMIC DNA]</scope>
    <source>
        <strain evidence="9">ZYSR67-Z</strain>
    </source>
</reference>
<dbReference type="Proteomes" id="UP000655550">
    <property type="component" value="Unassembled WGS sequence"/>
</dbReference>
<evidence type="ECO:0000256" key="3">
    <source>
        <dbReference type="ARBA" id="ARBA00022679"/>
    </source>
</evidence>
<comment type="pathway">
    <text evidence="1">Lipid metabolism.</text>
</comment>
<dbReference type="EMBL" id="PIYS01000005">
    <property type="protein sequence ID" value="PKF72153.1"/>
    <property type="molecule type" value="Genomic_DNA"/>
</dbReference>
<organism evidence="8 9">
    <name type="scientific">Pseudomonas fluvialis</name>
    <dbReference type="NCBI Taxonomy" id="1793966"/>
    <lineage>
        <taxon>Bacteria</taxon>
        <taxon>Pseudomonadati</taxon>
        <taxon>Pseudomonadota</taxon>
        <taxon>Gammaproteobacteria</taxon>
        <taxon>Pseudomonadales</taxon>
        <taxon>Pseudomonadaceae</taxon>
        <taxon>Pseudomonas</taxon>
    </lineage>
</organism>
<dbReference type="CDD" id="cd07989">
    <property type="entry name" value="LPLAT_AGPAT-like"/>
    <property type="match status" value="1"/>
</dbReference>
<evidence type="ECO:0000256" key="2">
    <source>
        <dbReference type="ARBA" id="ARBA00022516"/>
    </source>
</evidence>
<dbReference type="Proteomes" id="UP000242861">
    <property type="component" value="Unassembled WGS sequence"/>
</dbReference>
<keyword evidence="2" id="KW-0444">Lipid biosynthesis</keyword>
<comment type="caution">
    <text evidence="8">The sequence shown here is derived from an EMBL/GenBank/DDBJ whole genome shotgun (WGS) entry which is preliminary data.</text>
</comment>
<sequence length="257" mass="28782">MTSVRLALRLLRLSLVLVLGGLLGGLISLLERLRGAEQPALRQRLTRWFMARLSNALPYRLRITGQLPEQPMLWVANHVSWADIPLLGQLTPLSFLSKAEVRSWPLAGWLAHKAGTLFIRRGAGDSQWLNQQLQRYLKDGRPLLLFPEGTTHDGSTLRTFHGRLLSSAIELQIPLQPVAIRYLHRGQPCSLSPFVGDDDMLSHLLRLLRGEVRDVEIHLLPPLCSRGLNRNQLARQAQQVIGNALYGERDEQAAAAA</sequence>
<dbReference type="Pfam" id="PF01553">
    <property type="entry name" value="Acyltransferase"/>
    <property type="match status" value="1"/>
</dbReference>
<dbReference type="InterPro" id="IPR002123">
    <property type="entry name" value="Plipid/glycerol_acylTrfase"/>
</dbReference>
<dbReference type="GO" id="GO:0003841">
    <property type="term" value="F:1-acylglycerol-3-phosphate O-acyltransferase activity"/>
    <property type="evidence" value="ECO:0007669"/>
    <property type="project" value="TreeGrafter"/>
</dbReference>
<dbReference type="GO" id="GO:0006654">
    <property type="term" value="P:phosphatidic acid biosynthetic process"/>
    <property type="evidence" value="ECO:0007669"/>
    <property type="project" value="TreeGrafter"/>
</dbReference>
<dbReference type="PANTHER" id="PTHR10434">
    <property type="entry name" value="1-ACYL-SN-GLYCEROL-3-PHOSPHATE ACYLTRANSFERASE"/>
    <property type="match status" value="1"/>
</dbReference>
<evidence type="ECO:0000256" key="1">
    <source>
        <dbReference type="ARBA" id="ARBA00005189"/>
    </source>
</evidence>
<dbReference type="SMART" id="SM00563">
    <property type="entry name" value="PlsC"/>
    <property type="match status" value="1"/>
</dbReference>
<reference evidence="7" key="1">
    <citation type="journal article" date="2014" name="Int. J. Syst. Evol. Microbiol.">
        <title>Complete genome of a new Firmicutes species belonging to the dominant human colonic microbiota ('Ruminococcus bicirculans') reveals two chromosomes and a selective capacity to utilize plant glucans.</title>
        <authorList>
            <consortium name="NISC Comparative Sequencing Program"/>
            <person name="Wegmann U."/>
            <person name="Louis P."/>
            <person name="Goesmann A."/>
            <person name="Henrissat B."/>
            <person name="Duncan S.H."/>
            <person name="Flint H.J."/>
        </authorList>
    </citation>
    <scope>NUCLEOTIDE SEQUENCE</scope>
    <source>
        <strain evidence="7">CCM 8778</strain>
    </source>
</reference>
<keyword evidence="10" id="KW-1185">Reference proteome</keyword>
<evidence type="ECO:0000256" key="5">
    <source>
        <dbReference type="ARBA" id="ARBA00023315"/>
    </source>
</evidence>
<name>A0A2I0CSX3_9PSED</name>
<gene>
    <name evidence="8" type="ORF">CW360_04990</name>
    <name evidence="7" type="ORF">GCM10007363_16390</name>
</gene>
<reference evidence="7" key="5">
    <citation type="submission" date="2024-05" db="EMBL/GenBank/DDBJ databases">
        <authorList>
            <person name="Sun Q."/>
            <person name="Sedlacek I."/>
        </authorList>
    </citation>
    <scope>NUCLEOTIDE SEQUENCE</scope>
    <source>
        <strain evidence="7">CCM 8778</strain>
    </source>
</reference>
<evidence type="ECO:0000313" key="9">
    <source>
        <dbReference type="Proteomes" id="UP000242861"/>
    </source>
</evidence>
<protein>
    <submittedName>
        <fullName evidence="8">1-acyl-sn-glycerol-3-phosphate acyltransferase</fullName>
    </submittedName>
</protein>
<proteinExistence type="predicted"/>
<evidence type="ECO:0000313" key="8">
    <source>
        <dbReference type="EMBL" id="PKF72153.1"/>
    </source>
</evidence>
<evidence type="ECO:0000313" key="10">
    <source>
        <dbReference type="Proteomes" id="UP000655550"/>
    </source>
</evidence>
<keyword evidence="5 8" id="KW-0012">Acyltransferase</keyword>
<evidence type="ECO:0000313" key="7">
    <source>
        <dbReference type="EMBL" id="GGH92938.1"/>
    </source>
</evidence>
<dbReference type="AlphaFoldDB" id="A0A2I0CSX3"/>
<reference evidence="10" key="4">
    <citation type="journal article" date="2019" name="Int. J. Syst. Evol. Microbiol.">
        <title>The Global Catalogue of Microorganisms (GCM) 10K type strain sequencing project: providing services to taxonomists for standard genome sequencing and annotation.</title>
        <authorList>
            <consortium name="The Broad Institute Genomics Platform"/>
            <consortium name="The Broad Institute Genome Sequencing Center for Infectious Disease"/>
            <person name="Wu L."/>
            <person name="Ma J."/>
        </authorList>
    </citation>
    <scope>NUCLEOTIDE SEQUENCE [LARGE SCALE GENOMIC DNA]</scope>
    <source>
        <strain evidence="10">CCM 8778</strain>
    </source>
</reference>
<feature type="domain" description="Phospholipid/glycerol acyltransferase" evidence="6">
    <location>
        <begin position="72"/>
        <end position="183"/>
    </location>
</feature>
<evidence type="ECO:0000259" key="6">
    <source>
        <dbReference type="SMART" id="SM00563"/>
    </source>
</evidence>
<dbReference type="PANTHER" id="PTHR10434:SF64">
    <property type="entry name" value="1-ACYL-SN-GLYCEROL-3-PHOSPHATE ACYLTRANSFERASE-RELATED"/>
    <property type="match status" value="1"/>
</dbReference>
<dbReference type="EMBL" id="BMDE01000004">
    <property type="protein sequence ID" value="GGH92938.1"/>
    <property type="molecule type" value="Genomic_DNA"/>
</dbReference>
<keyword evidence="4" id="KW-0443">Lipid metabolism</keyword>
<dbReference type="SUPFAM" id="SSF69593">
    <property type="entry name" value="Glycerol-3-phosphate (1)-acyltransferase"/>
    <property type="match status" value="1"/>
</dbReference>